<dbReference type="GO" id="GO:0006355">
    <property type="term" value="P:regulation of DNA-templated transcription"/>
    <property type="evidence" value="ECO:0007669"/>
    <property type="project" value="InterPro"/>
</dbReference>
<dbReference type="InterPro" id="IPR010985">
    <property type="entry name" value="Ribbon_hlx_hlx"/>
</dbReference>
<organism evidence="2 3">
    <name type="scientific">Aquibium oceanicum</name>
    <dbReference type="NCBI Taxonomy" id="1670800"/>
    <lineage>
        <taxon>Bacteria</taxon>
        <taxon>Pseudomonadati</taxon>
        <taxon>Pseudomonadota</taxon>
        <taxon>Alphaproteobacteria</taxon>
        <taxon>Hyphomicrobiales</taxon>
        <taxon>Phyllobacteriaceae</taxon>
        <taxon>Aquibium</taxon>
    </lineage>
</organism>
<sequence length="86" mass="9838">MNIPLKKHHADWIAEQVRVGRYASETEAIEDALAAMIADDEDVLRLREKLRRSEEDIAAGRVVPADDAFFDRLHKRVEAIAAEKRK</sequence>
<evidence type="ECO:0000313" key="3">
    <source>
        <dbReference type="Proteomes" id="UP000182840"/>
    </source>
</evidence>
<dbReference type="EMBL" id="CP018171">
    <property type="protein sequence ID" value="APH73701.1"/>
    <property type="molecule type" value="Genomic_DNA"/>
</dbReference>
<protein>
    <recommendedName>
        <fullName evidence="4">Type II toxin-antitoxin system ParD family antitoxin</fullName>
    </recommendedName>
</protein>
<dbReference type="SUPFAM" id="SSF47598">
    <property type="entry name" value="Ribbon-helix-helix"/>
    <property type="match status" value="1"/>
</dbReference>
<dbReference type="RefSeq" id="WP_072607165.1">
    <property type="nucleotide sequence ID" value="NZ_CP018171.1"/>
</dbReference>
<dbReference type="AlphaFoldDB" id="A0A1L3SWH9"/>
<dbReference type="Proteomes" id="UP000182840">
    <property type="component" value="Chromosome"/>
</dbReference>
<dbReference type="Gene3D" id="6.10.10.120">
    <property type="entry name" value="Antitoxin ParD1-like"/>
    <property type="match status" value="1"/>
</dbReference>
<gene>
    <name evidence="2" type="ORF">BSQ44_21680</name>
</gene>
<dbReference type="InterPro" id="IPR022789">
    <property type="entry name" value="ParD"/>
</dbReference>
<dbReference type="KEGG" id="meso:BSQ44_21680"/>
<dbReference type="InterPro" id="IPR038296">
    <property type="entry name" value="ParD_sf"/>
</dbReference>
<dbReference type="STRING" id="1670800.BSQ44_21680"/>
<evidence type="ECO:0000256" key="1">
    <source>
        <dbReference type="ARBA" id="ARBA00022649"/>
    </source>
</evidence>
<keyword evidence="1" id="KW-1277">Toxin-antitoxin system</keyword>
<proteinExistence type="predicted"/>
<evidence type="ECO:0000313" key="2">
    <source>
        <dbReference type="EMBL" id="APH73701.1"/>
    </source>
</evidence>
<evidence type="ECO:0008006" key="4">
    <source>
        <dbReference type="Google" id="ProtNLM"/>
    </source>
</evidence>
<keyword evidence="3" id="KW-1185">Reference proteome</keyword>
<accession>A0A1L3SWH9</accession>
<dbReference type="Pfam" id="PF03693">
    <property type="entry name" value="ParD_antitoxin"/>
    <property type="match status" value="1"/>
</dbReference>
<dbReference type="OrthoDB" id="9815501at2"/>
<name>A0A1L3SWH9_9HYPH</name>
<reference evidence="3" key="1">
    <citation type="submission" date="2016-11" db="EMBL/GenBank/DDBJ databases">
        <title>Mesorhizobium oceanicum sp. nov., isolated from deep seawater in South China Sea.</title>
        <authorList>
            <person name="Fu G.-Y."/>
        </authorList>
    </citation>
    <scope>NUCLEOTIDE SEQUENCE [LARGE SCALE GENOMIC DNA]</scope>
    <source>
        <strain evidence="3">B7</strain>
    </source>
</reference>